<dbReference type="Pfam" id="PF13639">
    <property type="entry name" value="zf-RING_2"/>
    <property type="match status" value="1"/>
</dbReference>
<keyword evidence="7" id="KW-0479">Metal-binding</keyword>
<dbReference type="InterPro" id="IPR044600">
    <property type="entry name" value="ATL1/ATL16-like"/>
</dbReference>
<evidence type="ECO:0000259" key="16">
    <source>
        <dbReference type="PROSITE" id="PS50089"/>
    </source>
</evidence>
<dbReference type="EMBL" id="JANAVB010035020">
    <property type="protein sequence ID" value="KAJ6805929.1"/>
    <property type="molecule type" value="Genomic_DNA"/>
</dbReference>
<feature type="domain" description="RING-type" evidence="16">
    <location>
        <begin position="143"/>
        <end position="185"/>
    </location>
</feature>
<keyword evidence="9" id="KW-0833">Ubl conjugation pathway</keyword>
<keyword evidence="12 15" id="KW-0472">Membrane</keyword>
<feature type="region of interest" description="Disordered" evidence="14">
    <location>
        <begin position="307"/>
        <end position="346"/>
    </location>
</feature>
<keyword evidence="10" id="KW-0862">Zinc</keyword>
<evidence type="ECO:0000256" key="3">
    <source>
        <dbReference type="ARBA" id="ARBA00004906"/>
    </source>
</evidence>
<feature type="compositionally biased region" description="Basic and acidic residues" evidence="14">
    <location>
        <begin position="219"/>
        <end position="231"/>
    </location>
</feature>
<organism evidence="17 18">
    <name type="scientific">Iris pallida</name>
    <name type="common">Sweet iris</name>
    <dbReference type="NCBI Taxonomy" id="29817"/>
    <lineage>
        <taxon>Eukaryota</taxon>
        <taxon>Viridiplantae</taxon>
        <taxon>Streptophyta</taxon>
        <taxon>Embryophyta</taxon>
        <taxon>Tracheophyta</taxon>
        <taxon>Spermatophyta</taxon>
        <taxon>Magnoliopsida</taxon>
        <taxon>Liliopsida</taxon>
        <taxon>Asparagales</taxon>
        <taxon>Iridaceae</taxon>
        <taxon>Iridoideae</taxon>
        <taxon>Irideae</taxon>
        <taxon>Iris</taxon>
    </lineage>
</organism>
<gene>
    <name evidence="17" type="ORF">M6B38_176560</name>
</gene>
<feature type="compositionally biased region" description="Low complexity" evidence="14">
    <location>
        <begin position="335"/>
        <end position="346"/>
    </location>
</feature>
<dbReference type="Gene3D" id="3.30.40.10">
    <property type="entry name" value="Zinc/RING finger domain, C3HC4 (zinc finger)"/>
    <property type="match status" value="1"/>
</dbReference>
<dbReference type="GO" id="GO:0008270">
    <property type="term" value="F:zinc ion binding"/>
    <property type="evidence" value="ECO:0007669"/>
    <property type="project" value="UniProtKB-KW"/>
</dbReference>
<dbReference type="GO" id="GO:0016020">
    <property type="term" value="C:membrane"/>
    <property type="evidence" value="ECO:0007669"/>
    <property type="project" value="UniProtKB-SubCell"/>
</dbReference>
<reference evidence="17" key="2">
    <citation type="submission" date="2023-04" db="EMBL/GenBank/DDBJ databases">
        <authorList>
            <person name="Bruccoleri R.E."/>
            <person name="Oakeley E.J."/>
            <person name="Faust A.-M."/>
            <person name="Dessus-Babus S."/>
            <person name="Altorfer M."/>
            <person name="Burckhardt D."/>
            <person name="Oertli M."/>
            <person name="Naumann U."/>
            <person name="Petersen F."/>
            <person name="Wong J."/>
        </authorList>
    </citation>
    <scope>NUCLEOTIDE SEQUENCE</scope>
    <source>
        <strain evidence="17">GSM-AAB239-AS_SAM_17_03QT</strain>
        <tissue evidence="17">Leaf</tissue>
    </source>
</reference>
<accession>A0AAX6EQ18</accession>
<evidence type="ECO:0000256" key="6">
    <source>
        <dbReference type="ARBA" id="ARBA00022692"/>
    </source>
</evidence>
<dbReference type="SUPFAM" id="SSF57850">
    <property type="entry name" value="RING/U-box"/>
    <property type="match status" value="1"/>
</dbReference>
<keyword evidence="8 13" id="KW-0863">Zinc-finger</keyword>
<evidence type="ECO:0000313" key="17">
    <source>
        <dbReference type="EMBL" id="KAJ6805929.1"/>
    </source>
</evidence>
<dbReference type="GO" id="GO:0016567">
    <property type="term" value="P:protein ubiquitination"/>
    <property type="evidence" value="ECO:0007669"/>
    <property type="project" value="InterPro"/>
</dbReference>
<evidence type="ECO:0000256" key="5">
    <source>
        <dbReference type="ARBA" id="ARBA00022679"/>
    </source>
</evidence>
<dbReference type="PROSITE" id="PS50089">
    <property type="entry name" value="ZF_RING_2"/>
    <property type="match status" value="1"/>
</dbReference>
<dbReference type="EC" id="2.3.2.27" evidence="4"/>
<evidence type="ECO:0000313" key="18">
    <source>
        <dbReference type="Proteomes" id="UP001140949"/>
    </source>
</evidence>
<sequence>MTDIAQHQMAHQNIHNNLHPFCQYTIPPPPPSPPPPPPLSLHASSDSTSFPILAISIVGMLTTAILLLSYYVFVIKCCLNWHHSDILRRFSRSRRQHHLIDDRLRSSYSGASGEGDGLDETTIQAIRTLRFRNTDSSAPFRDCAVCLNEFQVEEKIKMLPNCYHVFHIDCIDTWLQNHSNCPLCRADITTHSVLATAQAPNFDWGQSTTGAIQIVVADDRGRSDREADEPSYRNATSDNYSSNYVMSKEREMNMQHYKVTSMGDECIDLRGKDKEFNVQATRRSFSLDSSCDRQLYMAVQQILQQNPHFRGVKTSSTGEGSRSSSGNGSGRIRRSFFSSSRSSKISSVLPIHLASDTRAD</sequence>
<evidence type="ECO:0000256" key="8">
    <source>
        <dbReference type="ARBA" id="ARBA00022771"/>
    </source>
</evidence>
<evidence type="ECO:0000256" key="11">
    <source>
        <dbReference type="ARBA" id="ARBA00022989"/>
    </source>
</evidence>
<dbReference type="InterPro" id="IPR001841">
    <property type="entry name" value="Znf_RING"/>
</dbReference>
<evidence type="ECO:0000256" key="1">
    <source>
        <dbReference type="ARBA" id="ARBA00000900"/>
    </source>
</evidence>
<protein>
    <recommendedName>
        <fullName evidence="4">RING-type E3 ubiquitin transferase</fullName>
        <ecNumber evidence="4">2.3.2.27</ecNumber>
    </recommendedName>
</protein>
<comment type="pathway">
    <text evidence="3">Protein modification; protein ubiquitination.</text>
</comment>
<comment type="subcellular location">
    <subcellularLocation>
        <location evidence="2">Membrane</location>
        <topology evidence="2">Single-pass membrane protein</topology>
    </subcellularLocation>
</comment>
<evidence type="ECO:0000256" key="2">
    <source>
        <dbReference type="ARBA" id="ARBA00004167"/>
    </source>
</evidence>
<evidence type="ECO:0000256" key="7">
    <source>
        <dbReference type="ARBA" id="ARBA00022723"/>
    </source>
</evidence>
<evidence type="ECO:0000256" key="14">
    <source>
        <dbReference type="SAM" id="MobiDB-lite"/>
    </source>
</evidence>
<dbReference type="CDD" id="cd16461">
    <property type="entry name" value="RING-H2_EL5-like"/>
    <property type="match status" value="1"/>
</dbReference>
<keyword evidence="6 15" id="KW-0812">Transmembrane</keyword>
<keyword evidence="18" id="KW-1185">Reference proteome</keyword>
<dbReference type="InterPro" id="IPR013083">
    <property type="entry name" value="Znf_RING/FYVE/PHD"/>
</dbReference>
<evidence type="ECO:0000256" key="10">
    <source>
        <dbReference type="ARBA" id="ARBA00022833"/>
    </source>
</evidence>
<dbReference type="PANTHER" id="PTHR46913:SF1">
    <property type="entry name" value="RING-H2 FINGER PROTEIN ATL16"/>
    <property type="match status" value="1"/>
</dbReference>
<reference evidence="17" key="1">
    <citation type="journal article" date="2023" name="GigaByte">
        <title>Genome assembly of the bearded iris, Iris pallida Lam.</title>
        <authorList>
            <person name="Bruccoleri R.E."/>
            <person name="Oakeley E.J."/>
            <person name="Faust A.M.E."/>
            <person name="Altorfer M."/>
            <person name="Dessus-Babus S."/>
            <person name="Burckhardt D."/>
            <person name="Oertli M."/>
            <person name="Naumann U."/>
            <person name="Petersen F."/>
            <person name="Wong J."/>
        </authorList>
    </citation>
    <scope>NUCLEOTIDE SEQUENCE</scope>
    <source>
        <strain evidence="17">GSM-AAB239-AS_SAM_17_03QT</strain>
    </source>
</reference>
<dbReference type="Proteomes" id="UP001140949">
    <property type="component" value="Unassembled WGS sequence"/>
</dbReference>
<evidence type="ECO:0000256" key="13">
    <source>
        <dbReference type="PROSITE-ProRule" id="PRU00175"/>
    </source>
</evidence>
<dbReference type="SMART" id="SM00184">
    <property type="entry name" value="RING"/>
    <property type="match status" value="1"/>
</dbReference>
<comment type="catalytic activity">
    <reaction evidence="1">
        <text>S-ubiquitinyl-[E2 ubiquitin-conjugating enzyme]-L-cysteine + [acceptor protein]-L-lysine = [E2 ubiquitin-conjugating enzyme]-L-cysteine + N(6)-ubiquitinyl-[acceptor protein]-L-lysine.</text>
        <dbReference type="EC" id="2.3.2.27"/>
    </reaction>
</comment>
<proteinExistence type="predicted"/>
<dbReference type="FunFam" id="3.30.40.10:FF:000187">
    <property type="entry name" value="E3 ubiquitin-protein ligase ATL6"/>
    <property type="match status" value="1"/>
</dbReference>
<comment type="caution">
    <text evidence="17">The sequence shown here is derived from an EMBL/GenBank/DDBJ whole genome shotgun (WGS) entry which is preliminary data.</text>
</comment>
<name>A0AAX6EQ18_IRIPA</name>
<dbReference type="PANTHER" id="PTHR46913">
    <property type="entry name" value="RING-H2 FINGER PROTEIN ATL16"/>
    <property type="match status" value="1"/>
</dbReference>
<evidence type="ECO:0000256" key="9">
    <source>
        <dbReference type="ARBA" id="ARBA00022786"/>
    </source>
</evidence>
<feature type="compositionally biased region" description="Low complexity" evidence="14">
    <location>
        <begin position="313"/>
        <end position="326"/>
    </location>
</feature>
<feature type="transmembrane region" description="Helical" evidence="15">
    <location>
        <begin position="50"/>
        <end position="73"/>
    </location>
</feature>
<evidence type="ECO:0000256" key="15">
    <source>
        <dbReference type="SAM" id="Phobius"/>
    </source>
</evidence>
<feature type="region of interest" description="Disordered" evidence="14">
    <location>
        <begin position="219"/>
        <end position="240"/>
    </location>
</feature>
<keyword evidence="5" id="KW-0808">Transferase</keyword>
<dbReference type="AlphaFoldDB" id="A0AAX6EQ18"/>
<dbReference type="GO" id="GO:0061630">
    <property type="term" value="F:ubiquitin protein ligase activity"/>
    <property type="evidence" value="ECO:0007669"/>
    <property type="project" value="UniProtKB-EC"/>
</dbReference>
<evidence type="ECO:0000256" key="12">
    <source>
        <dbReference type="ARBA" id="ARBA00023136"/>
    </source>
</evidence>
<keyword evidence="11 15" id="KW-1133">Transmembrane helix</keyword>
<evidence type="ECO:0000256" key="4">
    <source>
        <dbReference type="ARBA" id="ARBA00012483"/>
    </source>
</evidence>